<protein>
    <submittedName>
        <fullName evidence="4">Leukocyte elastase inhibitor-like isoform X1</fullName>
    </submittedName>
</protein>
<dbReference type="KEGG" id="emc:129333132"/>
<dbReference type="PANTHER" id="PTHR11461:SF199">
    <property type="entry name" value="SERPIN B11"/>
    <property type="match status" value="1"/>
</dbReference>
<dbReference type="InterPro" id="IPR042178">
    <property type="entry name" value="Serpin_sf_1"/>
</dbReference>
<feature type="domain" description="Serpin" evidence="2">
    <location>
        <begin position="13"/>
        <end position="409"/>
    </location>
</feature>
<proteinExistence type="inferred from homology"/>
<gene>
    <name evidence="4" type="primary">LOC129333132</name>
</gene>
<dbReference type="PROSITE" id="PS00284">
    <property type="entry name" value="SERPIN"/>
    <property type="match status" value="1"/>
</dbReference>
<keyword evidence="3" id="KW-1185">Reference proteome</keyword>
<dbReference type="PANTHER" id="PTHR11461">
    <property type="entry name" value="SERINE PROTEASE INHIBITOR, SERPIN"/>
    <property type="match status" value="1"/>
</dbReference>
<dbReference type="AlphaFoldDB" id="A0AA97JNX6"/>
<dbReference type="SUPFAM" id="SSF56574">
    <property type="entry name" value="Serpins"/>
    <property type="match status" value="1"/>
</dbReference>
<evidence type="ECO:0000313" key="4">
    <source>
        <dbReference type="RefSeq" id="XP_054840539.1"/>
    </source>
</evidence>
<evidence type="ECO:0000256" key="1">
    <source>
        <dbReference type="ARBA" id="ARBA00006426"/>
    </source>
</evidence>
<dbReference type="InterPro" id="IPR042185">
    <property type="entry name" value="Serpin_sf_2"/>
</dbReference>
<dbReference type="SMART" id="SM00093">
    <property type="entry name" value="SERPIN"/>
    <property type="match status" value="1"/>
</dbReference>
<dbReference type="Proteomes" id="UP001190640">
    <property type="component" value="Chromosome 7"/>
</dbReference>
<dbReference type="GO" id="GO:0005615">
    <property type="term" value="C:extracellular space"/>
    <property type="evidence" value="ECO:0007669"/>
    <property type="project" value="InterPro"/>
</dbReference>
<dbReference type="InterPro" id="IPR000215">
    <property type="entry name" value="Serpin_fam"/>
</dbReference>
<sequence>MSSLSAANTEFCLDLFKELSKQNAGRNVFFAPVGLSAALAMVMLGARGDTAAQMEKVLHFNEIRTSGSGDSYETGPLADQKMKPLTATKLQCDERGNVHAQFQALLLQINKCSNNYVLSIANRLYGAVGFEFIQQYLCSTKQLYHSELESVDFLNGIEKARETINSWVERQTNGKIQDLFPCGALDPSTVLVLVNAIYFKGKWLSRFKKEYTKELPFWLNKKECKNVPMMFQNGKFKLARIQEPRLQVLELPYEGGELSMIIMLPEDQDACLEELGSSLTYKKIEEWTTFSNTCPLKVDVYLPRFKLEQRYELKTTLQSMGMTDTFARGKADFTGISEKTGLFVSKVTHKVYVEVNEEGTEAAGATGIGIAPMSVHFPVVFKADRPFFFLIRNNSAANSILFFGRYISP</sequence>
<dbReference type="GO" id="GO:0004867">
    <property type="term" value="F:serine-type endopeptidase inhibitor activity"/>
    <property type="evidence" value="ECO:0007669"/>
    <property type="project" value="InterPro"/>
</dbReference>
<dbReference type="RefSeq" id="XP_054840539.1">
    <property type="nucleotide sequence ID" value="XM_054984564.1"/>
</dbReference>
<dbReference type="Gene3D" id="3.30.497.10">
    <property type="entry name" value="Antithrombin, subunit I, domain 2"/>
    <property type="match status" value="1"/>
</dbReference>
<evidence type="ECO:0000259" key="2">
    <source>
        <dbReference type="SMART" id="SM00093"/>
    </source>
</evidence>
<dbReference type="InterPro" id="IPR023795">
    <property type="entry name" value="Serpin_CS"/>
</dbReference>
<name>A0AA97JNX6_EUBMA</name>
<dbReference type="Pfam" id="PF00079">
    <property type="entry name" value="Serpin"/>
    <property type="match status" value="1"/>
</dbReference>
<accession>A0AA97JNX6</accession>
<dbReference type="FunFam" id="2.30.39.10:FF:000001">
    <property type="entry name" value="Serpin family B member 2"/>
    <property type="match status" value="1"/>
</dbReference>
<evidence type="ECO:0000313" key="3">
    <source>
        <dbReference type="Proteomes" id="UP001190640"/>
    </source>
</evidence>
<dbReference type="InterPro" id="IPR023796">
    <property type="entry name" value="Serpin_dom"/>
</dbReference>
<dbReference type="CDD" id="cd19956">
    <property type="entry name" value="serpinB"/>
    <property type="match status" value="1"/>
</dbReference>
<dbReference type="FunFam" id="3.30.497.10:FF:000001">
    <property type="entry name" value="Serine protease inhibitor"/>
    <property type="match status" value="1"/>
</dbReference>
<dbReference type="InterPro" id="IPR036186">
    <property type="entry name" value="Serpin_sf"/>
</dbReference>
<reference evidence="4" key="1">
    <citation type="submission" date="2025-08" db="UniProtKB">
        <authorList>
            <consortium name="RefSeq"/>
        </authorList>
    </citation>
    <scope>IDENTIFICATION</scope>
    <source>
        <tissue evidence="4">Blood</tissue>
    </source>
</reference>
<dbReference type="GeneID" id="129333132"/>
<dbReference type="Gene3D" id="2.30.39.10">
    <property type="entry name" value="Alpha-1-antitrypsin, domain 1"/>
    <property type="match status" value="1"/>
</dbReference>
<organism evidence="3 4">
    <name type="scientific">Eublepharis macularius</name>
    <name type="common">Leopard gecko</name>
    <name type="synonym">Cyrtodactylus macularius</name>
    <dbReference type="NCBI Taxonomy" id="481883"/>
    <lineage>
        <taxon>Eukaryota</taxon>
        <taxon>Metazoa</taxon>
        <taxon>Chordata</taxon>
        <taxon>Craniata</taxon>
        <taxon>Vertebrata</taxon>
        <taxon>Euteleostomi</taxon>
        <taxon>Lepidosauria</taxon>
        <taxon>Squamata</taxon>
        <taxon>Bifurcata</taxon>
        <taxon>Gekkota</taxon>
        <taxon>Eublepharidae</taxon>
        <taxon>Eublepharinae</taxon>
        <taxon>Eublepharis</taxon>
    </lineage>
</organism>
<comment type="similarity">
    <text evidence="1">Belongs to the serpin family. Ov-serpin subfamily.</text>
</comment>